<accession>A0A413ZNP1</accession>
<dbReference type="GO" id="GO:0004519">
    <property type="term" value="F:endonuclease activity"/>
    <property type="evidence" value="ECO:0007669"/>
    <property type="project" value="UniProtKB-KW"/>
</dbReference>
<comment type="similarity">
    <text evidence="1">Belongs to the YoeB family.</text>
</comment>
<dbReference type="GO" id="GO:0006401">
    <property type="term" value="P:RNA catabolic process"/>
    <property type="evidence" value="ECO:0007669"/>
    <property type="project" value="InterPro"/>
</dbReference>
<dbReference type="InterPro" id="IPR007712">
    <property type="entry name" value="RelE/ParE_toxin"/>
</dbReference>
<dbReference type="InterPro" id="IPR009614">
    <property type="entry name" value="YoeB_toxin"/>
</dbReference>
<evidence type="ECO:0000256" key="6">
    <source>
        <dbReference type="ARBA" id="ARBA00030388"/>
    </source>
</evidence>
<evidence type="ECO:0000256" key="5">
    <source>
        <dbReference type="ARBA" id="ARBA00022801"/>
    </source>
</evidence>
<name>A0A413ZNP1_BACSE</name>
<comment type="caution">
    <text evidence="7">The sequence shown here is derived from an EMBL/GenBank/DDBJ whole genome shotgun (WGS) entry which is preliminary data.</text>
</comment>
<dbReference type="SUPFAM" id="SSF143011">
    <property type="entry name" value="RelE-like"/>
    <property type="match status" value="1"/>
</dbReference>
<proteinExistence type="inferred from homology"/>
<dbReference type="InterPro" id="IPR035093">
    <property type="entry name" value="RelE/ParE_toxin_dom_sf"/>
</dbReference>
<evidence type="ECO:0000256" key="2">
    <source>
        <dbReference type="ARBA" id="ARBA00022649"/>
    </source>
</evidence>
<keyword evidence="5" id="KW-0378">Hydrolase</keyword>
<evidence type="ECO:0000313" key="8">
    <source>
        <dbReference type="Proteomes" id="UP000285305"/>
    </source>
</evidence>
<dbReference type="PANTHER" id="PTHR38039:SF1">
    <property type="entry name" value="TOXIN YOEB"/>
    <property type="match status" value="1"/>
</dbReference>
<keyword evidence="2" id="KW-1277">Toxin-antitoxin system</keyword>
<evidence type="ECO:0000256" key="1">
    <source>
        <dbReference type="ARBA" id="ARBA00008172"/>
    </source>
</evidence>
<dbReference type="Proteomes" id="UP000285305">
    <property type="component" value="Unassembled WGS sequence"/>
</dbReference>
<dbReference type="RefSeq" id="WP_101604440.1">
    <property type="nucleotide sequence ID" value="NZ_QSHQ01000034.1"/>
</dbReference>
<organism evidence="7 8">
    <name type="scientific">Bacteroides stercoris</name>
    <dbReference type="NCBI Taxonomy" id="46506"/>
    <lineage>
        <taxon>Bacteria</taxon>
        <taxon>Pseudomonadati</taxon>
        <taxon>Bacteroidota</taxon>
        <taxon>Bacteroidia</taxon>
        <taxon>Bacteroidales</taxon>
        <taxon>Bacteroidaceae</taxon>
        <taxon>Bacteroides</taxon>
    </lineage>
</organism>
<sequence length="92" mass="10565">MAYIIEFEPKAVQDIAELKKSGNKASITKIERLLLELREHPTTGTGQVEPLKDNLSGFWSRRIDKFNRMIYTIEEEIVTVTVISAKGHYNDK</sequence>
<dbReference type="Gene3D" id="3.30.2310.20">
    <property type="entry name" value="RelE-like"/>
    <property type="match status" value="1"/>
</dbReference>
<evidence type="ECO:0000256" key="3">
    <source>
        <dbReference type="ARBA" id="ARBA00022722"/>
    </source>
</evidence>
<evidence type="ECO:0000256" key="4">
    <source>
        <dbReference type="ARBA" id="ARBA00022759"/>
    </source>
</evidence>
<reference evidence="7 8" key="1">
    <citation type="submission" date="2018-08" db="EMBL/GenBank/DDBJ databases">
        <title>A genome reference for cultivated species of the human gut microbiota.</title>
        <authorList>
            <person name="Zou Y."/>
            <person name="Xue W."/>
            <person name="Luo G."/>
        </authorList>
    </citation>
    <scope>NUCLEOTIDE SEQUENCE [LARGE SCALE GENOMIC DNA]</scope>
    <source>
        <strain evidence="7 8">AM36-9BH</strain>
    </source>
</reference>
<gene>
    <name evidence="7" type="ORF">DW853_13920</name>
</gene>
<dbReference type="GO" id="GO:0016787">
    <property type="term" value="F:hydrolase activity"/>
    <property type="evidence" value="ECO:0007669"/>
    <property type="project" value="UniProtKB-KW"/>
</dbReference>
<dbReference type="Pfam" id="PF06769">
    <property type="entry name" value="YoeB_toxin"/>
    <property type="match status" value="1"/>
</dbReference>
<dbReference type="NCBIfam" id="TIGR02116">
    <property type="entry name" value="toxin_Txe_YoeB"/>
    <property type="match status" value="1"/>
</dbReference>
<keyword evidence="4" id="KW-0255">Endonuclease</keyword>
<evidence type="ECO:0000313" key="7">
    <source>
        <dbReference type="EMBL" id="RHC27115.1"/>
    </source>
</evidence>
<dbReference type="PANTHER" id="PTHR38039">
    <property type="entry name" value="TOXIN YOEB"/>
    <property type="match status" value="1"/>
</dbReference>
<dbReference type="AlphaFoldDB" id="A0A413ZNP1"/>
<dbReference type="EMBL" id="QSHQ01000034">
    <property type="protein sequence ID" value="RHC27115.1"/>
    <property type="molecule type" value="Genomic_DNA"/>
</dbReference>
<protein>
    <recommendedName>
        <fullName evidence="6">Putative mRNA interferase YoeB</fullName>
    </recommendedName>
</protein>
<dbReference type="NCBIfam" id="TIGR02385">
    <property type="entry name" value="RelE_StbE"/>
    <property type="match status" value="1"/>
</dbReference>
<keyword evidence="3" id="KW-0540">Nuclease</keyword>